<dbReference type="PROSITE" id="PS50005">
    <property type="entry name" value="TPR"/>
    <property type="match status" value="2"/>
</dbReference>
<dbReference type="HOGENOM" id="CLU_067741_0_0_2"/>
<dbReference type="SMART" id="SM00028">
    <property type="entry name" value="TPR"/>
    <property type="match status" value="5"/>
</dbReference>
<proteinExistence type="predicted"/>
<name>Q8TKV2_METAC</name>
<feature type="repeat" description="TPR" evidence="3">
    <location>
        <begin position="253"/>
        <end position="286"/>
    </location>
</feature>
<gene>
    <name evidence="4" type="ordered locus">MA_3292</name>
</gene>
<dbReference type="InterPro" id="IPR011990">
    <property type="entry name" value="TPR-like_helical_dom_sf"/>
</dbReference>
<feature type="repeat" description="TPR" evidence="3">
    <location>
        <begin position="294"/>
        <end position="327"/>
    </location>
</feature>
<evidence type="ECO:0000313" key="4">
    <source>
        <dbReference type="EMBL" id="AAM06662.1"/>
    </source>
</evidence>
<organism evidence="4 5">
    <name type="scientific">Methanosarcina acetivorans (strain ATCC 35395 / DSM 2834 / JCM 12185 / C2A)</name>
    <dbReference type="NCBI Taxonomy" id="188937"/>
    <lineage>
        <taxon>Archaea</taxon>
        <taxon>Methanobacteriati</taxon>
        <taxon>Methanobacteriota</taxon>
        <taxon>Stenosarchaea group</taxon>
        <taxon>Methanomicrobia</taxon>
        <taxon>Methanosarcinales</taxon>
        <taxon>Methanosarcinaceae</taxon>
        <taxon>Methanosarcina</taxon>
    </lineage>
</organism>
<dbReference type="AlphaFoldDB" id="Q8TKV2"/>
<evidence type="ECO:0000256" key="2">
    <source>
        <dbReference type="ARBA" id="ARBA00022803"/>
    </source>
</evidence>
<protein>
    <submittedName>
        <fullName evidence="4">Uncharacterized protein</fullName>
    </submittedName>
</protein>
<dbReference type="InParanoid" id="Q8TKV2"/>
<dbReference type="EMBL" id="AE010299">
    <property type="protein sequence ID" value="AAM06662.1"/>
    <property type="molecule type" value="Genomic_DNA"/>
</dbReference>
<evidence type="ECO:0000313" key="5">
    <source>
        <dbReference type="Proteomes" id="UP000002487"/>
    </source>
</evidence>
<dbReference type="Pfam" id="PF13424">
    <property type="entry name" value="TPR_12"/>
    <property type="match status" value="1"/>
</dbReference>
<dbReference type="PhylomeDB" id="Q8TKV2"/>
<evidence type="ECO:0000256" key="3">
    <source>
        <dbReference type="PROSITE-ProRule" id="PRU00339"/>
    </source>
</evidence>
<dbReference type="KEGG" id="mac:MA_3292"/>
<accession>Q8TKV2</accession>
<dbReference type="SUPFAM" id="SSF48452">
    <property type="entry name" value="TPR-like"/>
    <property type="match status" value="1"/>
</dbReference>
<dbReference type="PANTHER" id="PTHR45641:SF19">
    <property type="entry name" value="NEPHROCYSTIN-3"/>
    <property type="match status" value="1"/>
</dbReference>
<keyword evidence="5" id="KW-1185">Reference proteome</keyword>
<reference evidence="4 5" key="1">
    <citation type="journal article" date="2002" name="Genome Res.">
        <title>The genome of Methanosarcina acetivorans reveals extensive metabolic and physiological diversity.</title>
        <authorList>
            <person name="Galagan J.E."/>
            <person name="Nusbaum C."/>
            <person name="Roy A."/>
            <person name="Endrizzi M.G."/>
            <person name="Macdonald P."/>
            <person name="FitzHugh W."/>
            <person name="Calvo S."/>
            <person name="Engels R."/>
            <person name="Smirnov S."/>
            <person name="Atnoor D."/>
            <person name="Brown A."/>
            <person name="Allen N."/>
            <person name="Naylor J."/>
            <person name="Stange-Thomann N."/>
            <person name="DeArellano K."/>
            <person name="Johnson R."/>
            <person name="Linton L."/>
            <person name="McEwan P."/>
            <person name="McKernan K."/>
            <person name="Talamas J."/>
            <person name="Tirrell A."/>
            <person name="Ye W."/>
            <person name="Zimmer A."/>
            <person name="Barber R.D."/>
            <person name="Cann I."/>
            <person name="Graham D.E."/>
            <person name="Grahame D.A."/>
            <person name="Guss A."/>
            <person name="Hedderich R."/>
            <person name="Ingram-Smith C."/>
            <person name="Kuettner C.H."/>
            <person name="Krzycki J.A."/>
            <person name="Leigh J.A."/>
            <person name="Li W."/>
            <person name="Liu J."/>
            <person name="Mukhopadhyay B."/>
            <person name="Reeve J.N."/>
            <person name="Smith K."/>
            <person name="Springer T.A."/>
            <person name="Umayam L.A."/>
            <person name="White O."/>
            <person name="White R.H."/>
            <person name="de Macario E.C."/>
            <person name="Ferry J.G."/>
            <person name="Jarrell K.F."/>
            <person name="Jing H."/>
            <person name="Macario A.J.L."/>
            <person name="Paulsen I."/>
            <person name="Pritchett M."/>
            <person name="Sowers K.R."/>
            <person name="Swanson R.V."/>
            <person name="Zinder S.H."/>
            <person name="Lander E."/>
            <person name="Metcalf W.W."/>
            <person name="Birren B."/>
        </authorList>
    </citation>
    <scope>NUCLEOTIDE SEQUENCE [LARGE SCALE GENOMIC DNA]</scope>
    <source>
        <strain evidence="5">ATCC 35395 / DSM 2834 / JCM 12185 / C2A</strain>
    </source>
</reference>
<dbReference type="EnsemblBacteria" id="AAM06662">
    <property type="protein sequence ID" value="AAM06662"/>
    <property type="gene ID" value="MA_3292"/>
</dbReference>
<keyword evidence="2 3" id="KW-0802">TPR repeat</keyword>
<dbReference type="STRING" id="188937.MA_3292"/>
<dbReference type="InterPro" id="IPR019734">
    <property type="entry name" value="TPR_rpt"/>
</dbReference>
<dbReference type="Proteomes" id="UP000002487">
    <property type="component" value="Chromosome"/>
</dbReference>
<dbReference type="PANTHER" id="PTHR45641">
    <property type="entry name" value="TETRATRICOPEPTIDE REPEAT PROTEIN (AFU_ORTHOLOGUE AFUA_6G03870)"/>
    <property type="match status" value="1"/>
</dbReference>
<evidence type="ECO:0000256" key="1">
    <source>
        <dbReference type="ARBA" id="ARBA00022737"/>
    </source>
</evidence>
<dbReference type="Gene3D" id="1.25.40.10">
    <property type="entry name" value="Tetratricopeptide repeat domain"/>
    <property type="match status" value="2"/>
</dbReference>
<sequence>MLSTMQPTLATNYTTIPCYQLCYQHYATNLAPIIRSTGSMILNYAIIRLSLQQNLCYRKTCVRDTAQYDPPCNKIYTTGLCCSRTYKTLQAFFLDMSETPQKLREEAVKYFNETLDLMQKGENAEALESLRKAESSAQKAEDGPILFHILKVRGQLLQSLDMLEEALETYAFSLIMSEKLLSEDPENKLYTDTLHLNLNNLGNLGNAFQRMGNFPSSKQAYEIGIEICQNLLNSYPENEFYRMYAGNTLNNLGELLFTMGEPEEAKEKYEEALKTYSLLLKNSPEKPEYLSDTAMTLNNLGNLYSEKGQEAEAKENFEKALEILKKRSEKEPGNEKLREEIRITQEKLEAI</sequence>
<keyword evidence="1" id="KW-0677">Repeat</keyword>